<dbReference type="InterPro" id="IPR027417">
    <property type="entry name" value="P-loop_NTPase"/>
</dbReference>
<evidence type="ECO:0000259" key="10">
    <source>
        <dbReference type="PROSITE" id="PS50162"/>
    </source>
</evidence>
<feature type="domain" description="RecA family profile 1" evidence="10">
    <location>
        <begin position="29"/>
        <end position="108"/>
    </location>
</feature>
<dbReference type="SUPFAM" id="SSF52540">
    <property type="entry name" value="P-loop containing nucleoside triphosphate hydrolases"/>
    <property type="match status" value="1"/>
</dbReference>
<keyword evidence="3" id="KW-0489">Methyltransferase</keyword>
<dbReference type="Gene3D" id="3.40.50.300">
    <property type="entry name" value="P-loop containing nucleotide triphosphate hydrolases"/>
    <property type="match status" value="1"/>
</dbReference>
<keyword evidence="8" id="KW-0233">DNA recombination</keyword>
<dbReference type="PANTHER" id="PTHR45900:SF1">
    <property type="entry name" value="MITOCHONDRIAL DNA REPAIR PROTEIN RECA HOMOLOG-RELATED"/>
    <property type="match status" value="1"/>
</dbReference>
<evidence type="ECO:0000256" key="6">
    <source>
        <dbReference type="ARBA" id="ARBA00022741"/>
    </source>
</evidence>
<name>A0ABM7X7D6_9BACT</name>
<evidence type="ECO:0000256" key="4">
    <source>
        <dbReference type="ARBA" id="ARBA00022679"/>
    </source>
</evidence>
<keyword evidence="7" id="KW-0067">ATP-binding</keyword>
<proteinExistence type="inferred from homology"/>
<dbReference type="RefSeq" id="WP_248344652.1">
    <property type="nucleotide sequence ID" value="NZ_AP025592.1"/>
</dbReference>
<evidence type="ECO:0000256" key="2">
    <source>
        <dbReference type="ARBA" id="ARBA00015553"/>
    </source>
</evidence>
<keyword evidence="4" id="KW-0808">Transferase</keyword>
<evidence type="ECO:0000256" key="5">
    <source>
        <dbReference type="ARBA" id="ARBA00022691"/>
    </source>
</evidence>
<dbReference type="Pfam" id="PF00154">
    <property type="entry name" value="RecA_N"/>
    <property type="match status" value="1"/>
</dbReference>
<organism evidence="11 12">
    <name type="scientific">Anaeromyxobacter paludicola</name>
    <dbReference type="NCBI Taxonomy" id="2918171"/>
    <lineage>
        <taxon>Bacteria</taxon>
        <taxon>Pseudomonadati</taxon>
        <taxon>Myxococcota</taxon>
        <taxon>Myxococcia</taxon>
        <taxon>Myxococcales</taxon>
        <taxon>Cystobacterineae</taxon>
        <taxon>Anaeromyxobacteraceae</taxon>
        <taxon>Anaeromyxobacter</taxon>
    </lineage>
</organism>
<dbReference type="EMBL" id="AP025592">
    <property type="protein sequence ID" value="BDG07748.1"/>
    <property type="molecule type" value="Genomic_DNA"/>
</dbReference>
<feature type="compositionally biased region" description="Gly residues" evidence="9">
    <location>
        <begin position="207"/>
        <end position="224"/>
    </location>
</feature>
<evidence type="ECO:0000256" key="8">
    <source>
        <dbReference type="ARBA" id="ARBA00023172"/>
    </source>
</evidence>
<comment type="similarity">
    <text evidence="1">Belongs to the RecA family.</text>
</comment>
<gene>
    <name evidence="11" type="ORF">AMPC_08610</name>
</gene>
<reference evidence="12" key="1">
    <citation type="journal article" date="2022" name="Int. J. Syst. Evol. Microbiol.">
        <title>Anaeromyxobacter oryzae sp. nov., Anaeromyxobacter diazotrophicus sp. nov. and Anaeromyxobacter paludicola sp. nov., isolated from paddy soils.</title>
        <authorList>
            <person name="Itoh H."/>
            <person name="Xu Z."/>
            <person name="Mise K."/>
            <person name="Masuda Y."/>
            <person name="Ushijima N."/>
            <person name="Hayakawa C."/>
            <person name="Shiratori Y."/>
            <person name="Senoo K."/>
        </authorList>
    </citation>
    <scope>NUCLEOTIDE SEQUENCE [LARGE SCALE GENOMIC DNA]</scope>
    <source>
        <strain evidence="12">Red630</strain>
    </source>
</reference>
<dbReference type="InterPro" id="IPR020588">
    <property type="entry name" value="RecA_ATP-bd"/>
</dbReference>
<dbReference type="PANTHER" id="PTHR45900">
    <property type="entry name" value="RECA"/>
    <property type="match status" value="1"/>
</dbReference>
<evidence type="ECO:0000313" key="12">
    <source>
        <dbReference type="Proteomes" id="UP001162734"/>
    </source>
</evidence>
<keyword evidence="12" id="KW-1185">Reference proteome</keyword>
<dbReference type="PROSITE" id="PS50162">
    <property type="entry name" value="RECA_2"/>
    <property type="match status" value="1"/>
</dbReference>
<sequence>MSLAATRQQAVLEGLRAQIRQLEDRPARRVGALGSGRPEIDELLGGGFPCGALSELAGGPASGKTALALSTIATAGQASAWIDGRGELYPPAARALGVDLSRLLIVRPAPGDPVAPLWAAEALLASGAFAVVVMDLSPEPSAPRRGASPEAMLRRLRAAAEKGGAVGLWLGPPEAPVRVPATVRLELAGGRARVGAGGIAGGLPPRGAGGAGRAGAGRGGGHAA</sequence>
<dbReference type="InterPro" id="IPR013765">
    <property type="entry name" value="DNA_recomb/repair_RecA"/>
</dbReference>
<evidence type="ECO:0000313" key="11">
    <source>
        <dbReference type="EMBL" id="BDG07748.1"/>
    </source>
</evidence>
<evidence type="ECO:0000256" key="9">
    <source>
        <dbReference type="SAM" id="MobiDB-lite"/>
    </source>
</evidence>
<keyword evidence="5" id="KW-0949">S-adenosyl-L-methionine</keyword>
<evidence type="ECO:0000256" key="7">
    <source>
        <dbReference type="ARBA" id="ARBA00022840"/>
    </source>
</evidence>
<accession>A0ABM7X7D6</accession>
<feature type="region of interest" description="Disordered" evidence="9">
    <location>
        <begin position="200"/>
        <end position="224"/>
    </location>
</feature>
<dbReference type="InterPro" id="IPR018117">
    <property type="entry name" value="C5_DNA_meth_AS"/>
</dbReference>
<keyword evidence="6" id="KW-0547">Nucleotide-binding</keyword>
<evidence type="ECO:0000256" key="1">
    <source>
        <dbReference type="ARBA" id="ARBA00009391"/>
    </source>
</evidence>
<dbReference type="Proteomes" id="UP001162734">
    <property type="component" value="Chromosome"/>
</dbReference>
<dbReference type="PROSITE" id="PS00094">
    <property type="entry name" value="C5_MTASE_1"/>
    <property type="match status" value="1"/>
</dbReference>
<evidence type="ECO:0000256" key="3">
    <source>
        <dbReference type="ARBA" id="ARBA00022603"/>
    </source>
</evidence>
<dbReference type="InterPro" id="IPR049428">
    <property type="entry name" value="RecA-like_N"/>
</dbReference>
<protein>
    <recommendedName>
        <fullName evidence="2">Protein RecA</fullName>
    </recommendedName>
</protein>